<dbReference type="Pfam" id="PF03966">
    <property type="entry name" value="Trm112p"/>
    <property type="match status" value="1"/>
</dbReference>
<dbReference type="SUPFAM" id="SSF158997">
    <property type="entry name" value="Trm112p-like"/>
    <property type="match status" value="1"/>
</dbReference>
<proteinExistence type="predicted"/>
<gene>
    <name evidence="1" type="ORF">IPA_01945</name>
</gene>
<evidence type="ECO:0008006" key="3">
    <source>
        <dbReference type="Google" id="ProtNLM"/>
    </source>
</evidence>
<reference evidence="1" key="1">
    <citation type="submission" date="2013-11" db="EMBL/GenBank/DDBJ databases">
        <title>Comparative genomics of Ignicoccus.</title>
        <authorList>
            <person name="Podar M."/>
        </authorList>
    </citation>
    <scope>NUCLEOTIDE SEQUENCE</scope>
    <source>
        <strain evidence="1">DSM 13166</strain>
    </source>
</reference>
<dbReference type="Gene3D" id="2.20.25.10">
    <property type="match status" value="1"/>
</dbReference>
<dbReference type="KEGG" id="ipc:IPA_01945"/>
<evidence type="ECO:0000313" key="1">
    <source>
        <dbReference type="EMBL" id="UXD21265.1"/>
    </source>
</evidence>
<name>A0A977K940_9CREN</name>
<accession>A0A977K940</accession>
<dbReference type="AlphaFoldDB" id="A0A977K940"/>
<evidence type="ECO:0000313" key="2">
    <source>
        <dbReference type="Proteomes" id="UP001063698"/>
    </source>
</evidence>
<organism evidence="1 2">
    <name type="scientific">Ignicoccus pacificus DSM 13166</name>
    <dbReference type="NCBI Taxonomy" id="940294"/>
    <lineage>
        <taxon>Archaea</taxon>
        <taxon>Thermoproteota</taxon>
        <taxon>Thermoprotei</taxon>
        <taxon>Desulfurococcales</taxon>
        <taxon>Desulfurococcaceae</taxon>
        <taxon>Ignicoccus</taxon>
    </lineage>
</organism>
<dbReference type="Proteomes" id="UP001063698">
    <property type="component" value="Chromosome"/>
</dbReference>
<keyword evidence="2" id="KW-1185">Reference proteome</keyword>
<dbReference type="EMBL" id="CP006868">
    <property type="protein sequence ID" value="UXD21265.1"/>
    <property type="molecule type" value="Genomic_DNA"/>
</dbReference>
<sequence>MLYMTLDVLACPYCKDEGFPLKLYVIEEKEVKNRRKPNMEKPYCELYCGFKGKFLKEMKEEPPCDECIKREIVTGVLVCPKCGRWFPIIEEIPHMLPDELRNKEDDLKFLRKYKDKLPEEVLRGKPWGLE</sequence>
<protein>
    <recommendedName>
        <fullName evidence="3">Trm112 family protein</fullName>
    </recommendedName>
</protein>
<dbReference type="InterPro" id="IPR005651">
    <property type="entry name" value="Trm112-like"/>
</dbReference>